<name>A0A392TUV5_9FABA</name>
<organism evidence="1 2">
    <name type="scientific">Trifolium medium</name>
    <dbReference type="NCBI Taxonomy" id="97028"/>
    <lineage>
        <taxon>Eukaryota</taxon>
        <taxon>Viridiplantae</taxon>
        <taxon>Streptophyta</taxon>
        <taxon>Embryophyta</taxon>
        <taxon>Tracheophyta</taxon>
        <taxon>Spermatophyta</taxon>
        <taxon>Magnoliopsida</taxon>
        <taxon>eudicotyledons</taxon>
        <taxon>Gunneridae</taxon>
        <taxon>Pentapetalae</taxon>
        <taxon>rosids</taxon>
        <taxon>fabids</taxon>
        <taxon>Fabales</taxon>
        <taxon>Fabaceae</taxon>
        <taxon>Papilionoideae</taxon>
        <taxon>50 kb inversion clade</taxon>
        <taxon>NPAAA clade</taxon>
        <taxon>Hologalegina</taxon>
        <taxon>IRL clade</taxon>
        <taxon>Trifolieae</taxon>
        <taxon>Trifolium</taxon>
    </lineage>
</organism>
<accession>A0A392TUV5</accession>
<protein>
    <submittedName>
        <fullName evidence="1">Uncharacterized protein</fullName>
    </submittedName>
</protein>
<keyword evidence="2" id="KW-1185">Reference proteome</keyword>
<proteinExistence type="predicted"/>
<dbReference type="AlphaFoldDB" id="A0A392TUV5"/>
<sequence length="37" mass="4555">MRDQLVGSLSFDIDRDVVWLEDGNRWMDRDAVEFRRR</sequence>
<dbReference type="EMBL" id="LXQA010645531">
    <property type="protein sequence ID" value="MCI63896.1"/>
    <property type="molecule type" value="Genomic_DNA"/>
</dbReference>
<reference evidence="1 2" key="1">
    <citation type="journal article" date="2018" name="Front. Plant Sci.">
        <title>Red Clover (Trifolium pratense) and Zigzag Clover (T. medium) - A Picture of Genomic Similarities and Differences.</title>
        <authorList>
            <person name="Dluhosova J."/>
            <person name="Istvanek J."/>
            <person name="Nedelnik J."/>
            <person name="Repkova J."/>
        </authorList>
    </citation>
    <scope>NUCLEOTIDE SEQUENCE [LARGE SCALE GENOMIC DNA]</scope>
    <source>
        <strain evidence="2">cv. 10/8</strain>
        <tissue evidence="1">Leaf</tissue>
    </source>
</reference>
<evidence type="ECO:0000313" key="2">
    <source>
        <dbReference type="Proteomes" id="UP000265520"/>
    </source>
</evidence>
<feature type="non-terminal residue" evidence="1">
    <location>
        <position position="37"/>
    </location>
</feature>
<evidence type="ECO:0000313" key="1">
    <source>
        <dbReference type="EMBL" id="MCI63896.1"/>
    </source>
</evidence>
<comment type="caution">
    <text evidence="1">The sequence shown here is derived from an EMBL/GenBank/DDBJ whole genome shotgun (WGS) entry which is preliminary data.</text>
</comment>
<dbReference type="Proteomes" id="UP000265520">
    <property type="component" value="Unassembled WGS sequence"/>
</dbReference>